<keyword evidence="2" id="KW-1185">Reference proteome</keyword>
<comment type="caution">
    <text evidence="1">The sequence shown here is derived from an EMBL/GenBank/DDBJ whole genome shotgun (WGS) entry which is preliminary data.</text>
</comment>
<dbReference type="EMBL" id="JASBWR010000107">
    <property type="protein sequence ID" value="KAJ9094843.1"/>
    <property type="molecule type" value="Genomic_DNA"/>
</dbReference>
<protein>
    <submittedName>
        <fullName evidence="1">Uncharacterized protein</fullName>
    </submittedName>
</protein>
<sequence length="588" mass="66869">MGNDQSKYTGAAGQNTETQEVRLDYYTLLSVDEEATGDEIKLKHHPDKNPDNVEAATKLFADLQQAYEVLSDPNERAFYDRHRNEPVAQSDSDLFNHVRTGEKAPPANKRRPGEVGVTLPQLMRFFDPKLARKLDDSNERIHLSICGTFWQKGFFSIYRSLFDLLSSDEQLHHPSSVKGGHPPPSYPSFGDSQTPYAPPAGATRAERDAGTWVRDFYTVWSQFATEKKFEWVSAWDAERGEDRRVRRLMERENQKAREAHRKEYNDAVRQLATFIQNRDPRYHAFQRQRARTQTATPINGRKAAAPPRGGVKPPQRTENIHARMARAKEEAKSRGEPEFQAQTWQQVEDELEDDYDDWGVSAAPTATQSKANSDDEDEDDETGENSQDGEMGDGLDEESEEEPDGWDCVACHKSFSSQGQWENHEKSKKHKQSMWKLQKQMLKENKELGLDLDPEEEEEQPAVPIDAAGDVQGEEQLEYDDLPDVSDSESIEAALAEFAINEETSDSSRKRAEVDDSDVVLPAEEEQDGSEDSKPLEKIDDQQLEQPTVKSNEPQMSKRDKRRAREAKKKAELEAASDKPVQEVRQNS</sequence>
<accession>A0ACC2V6U2</accession>
<organism evidence="1 2">
    <name type="scientific">Naganishia cerealis</name>
    <dbReference type="NCBI Taxonomy" id="610337"/>
    <lineage>
        <taxon>Eukaryota</taxon>
        <taxon>Fungi</taxon>
        <taxon>Dikarya</taxon>
        <taxon>Basidiomycota</taxon>
        <taxon>Agaricomycotina</taxon>
        <taxon>Tremellomycetes</taxon>
        <taxon>Filobasidiales</taxon>
        <taxon>Filobasidiaceae</taxon>
        <taxon>Naganishia</taxon>
    </lineage>
</organism>
<name>A0ACC2V6U2_9TREE</name>
<gene>
    <name evidence="1" type="ORF">QFC19_007772</name>
</gene>
<evidence type="ECO:0000313" key="2">
    <source>
        <dbReference type="Proteomes" id="UP001241377"/>
    </source>
</evidence>
<reference evidence="1" key="1">
    <citation type="submission" date="2023-04" db="EMBL/GenBank/DDBJ databases">
        <title>Draft Genome sequencing of Naganishia species isolated from polar environments using Oxford Nanopore Technology.</title>
        <authorList>
            <person name="Leo P."/>
            <person name="Venkateswaran K."/>
        </authorList>
    </citation>
    <scope>NUCLEOTIDE SEQUENCE</scope>
    <source>
        <strain evidence="1">MNA-CCFEE 5261</strain>
    </source>
</reference>
<evidence type="ECO:0000313" key="1">
    <source>
        <dbReference type="EMBL" id="KAJ9094843.1"/>
    </source>
</evidence>
<proteinExistence type="predicted"/>
<dbReference type="Proteomes" id="UP001241377">
    <property type="component" value="Unassembled WGS sequence"/>
</dbReference>